<accession>A0A9N9NU78</accession>
<evidence type="ECO:0000313" key="1">
    <source>
        <dbReference type="EMBL" id="CAG8764479.1"/>
    </source>
</evidence>
<comment type="caution">
    <text evidence="1">The sequence shown here is derived from an EMBL/GenBank/DDBJ whole genome shotgun (WGS) entry which is preliminary data.</text>
</comment>
<dbReference type="AlphaFoldDB" id="A0A9N9NU78"/>
<name>A0A9N9NU78_9GLOM</name>
<reference evidence="1" key="1">
    <citation type="submission" date="2021-06" db="EMBL/GenBank/DDBJ databases">
        <authorList>
            <person name="Kallberg Y."/>
            <person name="Tangrot J."/>
            <person name="Rosling A."/>
        </authorList>
    </citation>
    <scope>NUCLEOTIDE SEQUENCE</scope>
    <source>
        <strain evidence="1">MA453B</strain>
    </source>
</reference>
<dbReference type="EMBL" id="CAJVPY010017932">
    <property type="protein sequence ID" value="CAG8764479.1"/>
    <property type="molecule type" value="Genomic_DNA"/>
</dbReference>
<keyword evidence="2" id="KW-1185">Reference proteome</keyword>
<protein>
    <submittedName>
        <fullName evidence="1">11079_t:CDS:1</fullName>
    </submittedName>
</protein>
<feature type="non-terminal residue" evidence="1">
    <location>
        <position position="94"/>
    </location>
</feature>
<organism evidence="1 2">
    <name type="scientific">Dentiscutata erythropus</name>
    <dbReference type="NCBI Taxonomy" id="1348616"/>
    <lineage>
        <taxon>Eukaryota</taxon>
        <taxon>Fungi</taxon>
        <taxon>Fungi incertae sedis</taxon>
        <taxon>Mucoromycota</taxon>
        <taxon>Glomeromycotina</taxon>
        <taxon>Glomeromycetes</taxon>
        <taxon>Diversisporales</taxon>
        <taxon>Gigasporaceae</taxon>
        <taxon>Dentiscutata</taxon>
    </lineage>
</organism>
<evidence type="ECO:0000313" key="2">
    <source>
        <dbReference type="Proteomes" id="UP000789405"/>
    </source>
</evidence>
<gene>
    <name evidence="1" type="ORF">DERYTH_LOCUS18116</name>
</gene>
<dbReference type="OrthoDB" id="2483447at2759"/>
<sequence>MFKKLKEEKNTLPEFHTEIAGLLKEGPTLKDVITLILQNPDQEKEILTEFKVKAVRNDEIQVFDFENETDNDNGWLTTNKSSEWFNIKELMFFI</sequence>
<proteinExistence type="predicted"/>
<dbReference type="Proteomes" id="UP000789405">
    <property type="component" value="Unassembled WGS sequence"/>
</dbReference>